<evidence type="ECO:0000256" key="1">
    <source>
        <dbReference type="ARBA" id="ARBA00005772"/>
    </source>
</evidence>
<evidence type="ECO:0000256" key="2">
    <source>
        <dbReference type="ARBA" id="ARBA00016109"/>
    </source>
</evidence>
<proteinExistence type="inferred from homology"/>
<dbReference type="GO" id="GO:0003723">
    <property type="term" value="F:RNA binding"/>
    <property type="evidence" value="ECO:0007669"/>
    <property type="project" value="UniProtKB-KW"/>
</dbReference>
<organism evidence="5 6">
    <name type="scientific">Candidatus Marsarchaeota G2 archaeon BE_D</name>
    <dbReference type="NCBI Taxonomy" id="1978158"/>
    <lineage>
        <taxon>Archaea</taxon>
        <taxon>Candidatus Marsarchaeota</taxon>
        <taxon>Candidatus Marsarchaeota group 2</taxon>
    </lineage>
</organism>
<accession>A0A2R6CD19</accession>
<evidence type="ECO:0000256" key="4">
    <source>
        <dbReference type="ARBA" id="ARBA00023118"/>
    </source>
</evidence>
<dbReference type="GO" id="GO:0051607">
    <property type="term" value="P:defense response to virus"/>
    <property type="evidence" value="ECO:0007669"/>
    <property type="project" value="UniProtKB-KW"/>
</dbReference>
<sequence>MKLITLKFTSPYSIGERENHIDAITLYRALIKALTLLEEPFDEIKNGEVKFSSTFPVVNGKLYLKIPYRIVKCTDRDKEKMLKKIEYIDADIFKKVSPPYTLECENDVGYLVGDGEKVKLDSNFLQSYGESVVQYKNRMDRVNNSADIYSTSSFIPNTPVGFLATGWNNRLEKALKLLEKLGIGKDRNLGYGRFTVQEVKDIDLTLPNREYKYVTGRAYTEGEYLSEKLERAQIIGGDMDAVLHSILVLLPVGSLIKETKRIVLEKNNNIVIVDPIAL</sequence>
<evidence type="ECO:0000313" key="6">
    <source>
        <dbReference type="Proteomes" id="UP000242015"/>
    </source>
</evidence>
<evidence type="ECO:0000256" key="3">
    <source>
        <dbReference type="ARBA" id="ARBA00022884"/>
    </source>
</evidence>
<protein>
    <recommendedName>
        <fullName evidence="2">CRISPR system Cms protein Csm4</fullName>
    </recommendedName>
</protein>
<evidence type="ECO:0000313" key="5">
    <source>
        <dbReference type="EMBL" id="PSO08789.1"/>
    </source>
</evidence>
<dbReference type="NCBIfam" id="TIGR01903">
    <property type="entry name" value="cas5_csm4"/>
    <property type="match status" value="1"/>
</dbReference>
<comment type="similarity">
    <text evidence="1">Belongs to the CRISPR-associated Csm4 family.</text>
</comment>
<gene>
    <name evidence="5" type="ORF">B9Q04_03735</name>
</gene>
<reference evidence="5 6" key="1">
    <citation type="submission" date="2017-04" db="EMBL/GenBank/DDBJ databases">
        <title>Novel microbial lineages endemic to geothermal iron-oxide mats fill important gaps in the evolutionary history of Archaea.</title>
        <authorList>
            <person name="Jay Z.J."/>
            <person name="Beam J.P."/>
            <person name="Dlakic M."/>
            <person name="Rusch D.B."/>
            <person name="Kozubal M.A."/>
            <person name="Inskeep W.P."/>
        </authorList>
    </citation>
    <scope>NUCLEOTIDE SEQUENCE [LARGE SCALE GENOMIC DNA]</scope>
    <source>
        <strain evidence="5">BE_D</strain>
    </source>
</reference>
<name>A0A2R6CD19_9ARCH</name>
<dbReference type="Proteomes" id="UP000242015">
    <property type="component" value="Unassembled WGS sequence"/>
</dbReference>
<comment type="caution">
    <text evidence="5">The sequence shown here is derived from an EMBL/GenBank/DDBJ whole genome shotgun (WGS) entry which is preliminary data.</text>
</comment>
<dbReference type="AlphaFoldDB" id="A0A2R6CD19"/>
<keyword evidence="4" id="KW-0051">Antiviral defense</keyword>
<dbReference type="InterPro" id="IPR005510">
    <property type="entry name" value="Csm4"/>
</dbReference>
<dbReference type="EMBL" id="NEXF01000050">
    <property type="protein sequence ID" value="PSO08789.1"/>
    <property type="molecule type" value="Genomic_DNA"/>
</dbReference>
<keyword evidence="3" id="KW-0694">RNA-binding</keyword>